<reference evidence="1" key="2">
    <citation type="submission" date="2021-10" db="EMBL/GenBank/DDBJ databases">
        <authorList>
            <person name="Piombo E."/>
        </authorList>
    </citation>
    <scope>NUCLEOTIDE SEQUENCE</scope>
</reference>
<proteinExistence type="predicted"/>
<comment type="caution">
    <text evidence="1">The sequence shown here is derived from an EMBL/GenBank/DDBJ whole genome shotgun (WGS) entry which is preliminary data.</text>
</comment>
<dbReference type="Proteomes" id="UP000836387">
    <property type="component" value="Unassembled WGS sequence"/>
</dbReference>
<accession>A0ACA9TAH0</accession>
<keyword evidence="2" id="KW-1185">Reference proteome</keyword>
<dbReference type="EMBL" id="CADEHS020000002">
    <property type="protein sequence ID" value="CAG9937888.1"/>
    <property type="molecule type" value="Genomic_DNA"/>
</dbReference>
<evidence type="ECO:0000313" key="2">
    <source>
        <dbReference type="Proteomes" id="UP000836387"/>
    </source>
</evidence>
<gene>
    <name evidence="1" type="ORF">CRV2_00006306</name>
</gene>
<reference evidence="1" key="1">
    <citation type="submission" date="2020-04" db="EMBL/GenBank/DDBJ databases">
        <authorList>
            <person name="Broberg M."/>
        </authorList>
    </citation>
    <scope>NUCLEOTIDE SEQUENCE</scope>
</reference>
<evidence type="ECO:0000313" key="1">
    <source>
        <dbReference type="EMBL" id="CAG9937888.1"/>
    </source>
</evidence>
<sequence length="106" mass="11595">MTWVMHERFLASTLIDESAFCHRGPRPSSTSLNAVLFKLFDPIFTAPDGCGHAATPKGTIFWHLWGIQTSKFRVHGYGMAPDIVGLLVLNLGGMPRLELKPSLASG</sequence>
<name>A0ACA9TAH0_BIOOC</name>
<protein>
    <submittedName>
        <fullName evidence="1">Uncharacterized protein</fullName>
    </submittedName>
</protein>
<organism evidence="1 2">
    <name type="scientific">Clonostachys rosea f. rosea IK726</name>
    <dbReference type="NCBI Taxonomy" id="1349383"/>
    <lineage>
        <taxon>Eukaryota</taxon>
        <taxon>Fungi</taxon>
        <taxon>Dikarya</taxon>
        <taxon>Ascomycota</taxon>
        <taxon>Pezizomycotina</taxon>
        <taxon>Sordariomycetes</taxon>
        <taxon>Hypocreomycetidae</taxon>
        <taxon>Hypocreales</taxon>
        <taxon>Bionectriaceae</taxon>
        <taxon>Clonostachys</taxon>
    </lineage>
</organism>